<gene>
    <name evidence="3" type="ORF">H0E87_031542</name>
</gene>
<dbReference type="EMBL" id="JACEGQ020000125">
    <property type="protein sequence ID" value="KAH8479593.1"/>
    <property type="molecule type" value="Genomic_DNA"/>
</dbReference>
<evidence type="ECO:0000313" key="3">
    <source>
        <dbReference type="EMBL" id="KAH8479593.1"/>
    </source>
</evidence>
<keyword evidence="2" id="KW-1133">Transmembrane helix</keyword>
<sequence length="157" mass="18219">MARFFPVYYYGSSFYLISSYYVSILIWWDGTEFLSGLTFKALISTGARPLRQTGDLEILESRPPPLRTEVRANLEEVRVLGERIDQIIERINECRAWMRLDERKMPKNERKSRLRAWSTQLYGAARGDPELEDEPSEKDFPFSNKRIGSNSTGIGET</sequence>
<protein>
    <submittedName>
        <fullName evidence="3">Uncharacterized protein</fullName>
    </submittedName>
</protein>
<keyword evidence="2" id="KW-0472">Membrane</keyword>
<keyword evidence="4" id="KW-1185">Reference proteome</keyword>
<evidence type="ECO:0000256" key="1">
    <source>
        <dbReference type="SAM" id="MobiDB-lite"/>
    </source>
</evidence>
<feature type="compositionally biased region" description="Polar residues" evidence="1">
    <location>
        <begin position="146"/>
        <end position="157"/>
    </location>
</feature>
<dbReference type="Proteomes" id="UP000807159">
    <property type="component" value="Unassembled WGS sequence"/>
</dbReference>
<comment type="caution">
    <text evidence="3">The sequence shown here is derived from an EMBL/GenBank/DDBJ whole genome shotgun (WGS) entry which is preliminary data.</text>
</comment>
<feature type="region of interest" description="Disordered" evidence="1">
    <location>
        <begin position="125"/>
        <end position="157"/>
    </location>
</feature>
<accession>A0A8T2WHG1</accession>
<evidence type="ECO:0000256" key="2">
    <source>
        <dbReference type="SAM" id="Phobius"/>
    </source>
</evidence>
<feature type="transmembrane region" description="Helical" evidence="2">
    <location>
        <begin position="7"/>
        <end position="28"/>
    </location>
</feature>
<evidence type="ECO:0000313" key="4">
    <source>
        <dbReference type="Proteomes" id="UP000807159"/>
    </source>
</evidence>
<proteinExistence type="predicted"/>
<organism evidence="3 4">
    <name type="scientific">Populus deltoides</name>
    <name type="common">Eastern poplar</name>
    <name type="synonym">Eastern cottonwood</name>
    <dbReference type="NCBI Taxonomy" id="3696"/>
    <lineage>
        <taxon>Eukaryota</taxon>
        <taxon>Viridiplantae</taxon>
        <taxon>Streptophyta</taxon>
        <taxon>Embryophyta</taxon>
        <taxon>Tracheophyta</taxon>
        <taxon>Spermatophyta</taxon>
        <taxon>Magnoliopsida</taxon>
        <taxon>eudicotyledons</taxon>
        <taxon>Gunneridae</taxon>
        <taxon>Pentapetalae</taxon>
        <taxon>rosids</taxon>
        <taxon>fabids</taxon>
        <taxon>Malpighiales</taxon>
        <taxon>Salicaceae</taxon>
        <taxon>Saliceae</taxon>
        <taxon>Populus</taxon>
    </lineage>
</organism>
<name>A0A8T2WHG1_POPDE</name>
<keyword evidence="2" id="KW-0812">Transmembrane</keyword>
<dbReference type="AlphaFoldDB" id="A0A8T2WHG1"/>
<reference evidence="3" key="1">
    <citation type="journal article" date="2021" name="J. Hered.">
        <title>Genome Assembly of Salicaceae Populus deltoides (Eastern Cottonwood) I-69 Based on Nanopore Sequencing and Hi-C Technologies.</title>
        <authorList>
            <person name="Bai S."/>
            <person name="Wu H."/>
            <person name="Zhang J."/>
            <person name="Pan Z."/>
            <person name="Zhao W."/>
            <person name="Li Z."/>
            <person name="Tong C."/>
        </authorList>
    </citation>
    <scope>NUCLEOTIDE SEQUENCE</scope>
    <source>
        <tissue evidence="3">Leaf</tissue>
    </source>
</reference>